<comment type="caution">
    <text evidence="2">The sequence shown here is derived from an EMBL/GenBank/DDBJ whole genome shotgun (WGS) entry which is preliminary data.</text>
</comment>
<accession>A0ABP0LLS2</accession>
<sequence>MSLEMISVNDGSFQFPLPDFYTEVETGSHSLNLEDQSSAPVLAKAFQALLSILALPLTPHGSGGLLERQVAQICQRLASLEDGPRKRAERGADDSRSTSNFVATTNSAPSDEAQLAFEKEELEKEELEKEEDAEDDLFFV</sequence>
<feature type="region of interest" description="Disordered" evidence="1">
    <location>
        <begin position="121"/>
        <end position="140"/>
    </location>
</feature>
<keyword evidence="3" id="KW-1185">Reference proteome</keyword>
<dbReference type="Proteomes" id="UP001642484">
    <property type="component" value="Unassembled WGS sequence"/>
</dbReference>
<dbReference type="EMBL" id="CAXAMN010013224">
    <property type="protein sequence ID" value="CAK9040156.1"/>
    <property type="molecule type" value="Genomic_DNA"/>
</dbReference>
<evidence type="ECO:0000313" key="3">
    <source>
        <dbReference type="Proteomes" id="UP001642484"/>
    </source>
</evidence>
<name>A0ABP0LLS2_9DINO</name>
<feature type="region of interest" description="Disordered" evidence="1">
    <location>
        <begin position="82"/>
        <end position="113"/>
    </location>
</feature>
<gene>
    <name evidence="2" type="ORF">CCMP2556_LOCUS21663</name>
</gene>
<reference evidence="2 3" key="1">
    <citation type="submission" date="2024-02" db="EMBL/GenBank/DDBJ databases">
        <authorList>
            <person name="Chen Y."/>
            <person name="Shah S."/>
            <person name="Dougan E. K."/>
            <person name="Thang M."/>
            <person name="Chan C."/>
        </authorList>
    </citation>
    <scope>NUCLEOTIDE SEQUENCE [LARGE SCALE GENOMIC DNA]</scope>
</reference>
<evidence type="ECO:0000256" key="1">
    <source>
        <dbReference type="SAM" id="MobiDB-lite"/>
    </source>
</evidence>
<organism evidence="2 3">
    <name type="scientific">Durusdinium trenchii</name>
    <dbReference type="NCBI Taxonomy" id="1381693"/>
    <lineage>
        <taxon>Eukaryota</taxon>
        <taxon>Sar</taxon>
        <taxon>Alveolata</taxon>
        <taxon>Dinophyceae</taxon>
        <taxon>Suessiales</taxon>
        <taxon>Symbiodiniaceae</taxon>
        <taxon>Durusdinium</taxon>
    </lineage>
</organism>
<protein>
    <submittedName>
        <fullName evidence="2">Uncharacterized protein</fullName>
    </submittedName>
</protein>
<feature type="compositionally biased region" description="Basic and acidic residues" evidence="1">
    <location>
        <begin position="82"/>
        <end position="96"/>
    </location>
</feature>
<feature type="compositionally biased region" description="Acidic residues" evidence="1">
    <location>
        <begin position="123"/>
        <end position="140"/>
    </location>
</feature>
<evidence type="ECO:0000313" key="2">
    <source>
        <dbReference type="EMBL" id="CAK9040156.1"/>
    </source>
</evidence>
<proteinExistence type="predicted"/>
<feature type="compositionally biased region" description="Polar residues" evidence="1">
    <location>
        <begin position="97"/>
        <end position="109"/>
    </location>
</feature>